<reference evidence="3" key="1">
    <citation type="submission" date="2015-12" db="EMBL/GenBank/DDBJ databases">
        <title>Complete genome sequence of Lutibacter profundus strain LP1.</title>
        <authorList>
            <person name="Wissuwa J."/>
            <person name="Le Moine Bauer S."/>
            <person name="Stokke R."/>
            <person name="Dahle H."/>
            <person name="Steen I.H."/>
        </authorList>
    </citation>
    <scope>NUCLEOTIDE SEQUENCE [LARGE SCALE GENOMIC DNA]</scope>
    <source>
        <strain evidence="3">LP1</strain>
    </source>
</reference>
<dbReference type="OrthoDB" id="1495718at2"/>
<evidence type="ECO:0000313" key="3">
    <source>
        <dbReference type="Proteomes" id="UP000059672"/>
    </source>
</evidence>
<dbReference type="STRING" id="1622118.Lupro_07795"/>
<name>A0A0X8G6W5_9FLAO</name>
<dbReference type="Proteomes" id="UP000059672">
    <property type="component" value="Chromosome"/>
</dbReference>
<dbReference type="KEGG" id="lut:Lupro_07795"/>
<keyword evidence="3" id="KW-1185">Reference proteome</keyword>
<dbReference type="PATRIC" id="fig|1622118.3.peg.1611"/>
<evidence type="ECO:0008006" key="4">
    <source>
        <dbReference type="Google" id="ProtNLM"/>
    </source>
</evidence>
<proteinExistence type="predicted"/>
<evidence type="ECO:0000256" key="1">
    <source>
        <dbReference type="SAM" id="SignalP"/>
    </source>
</evidence>
<organism evidence="2 3">
    <name type="scientific">Lutibacter profundi</name>
    <dbReference type="NCBI Taxonomy" id="1622118"/>
    <lineage>
        <taxon>Bacteria</taxon>
        <taxon>Pseudomonadati</taxon>
        <taxon>Bacteroidota</taxon>
        <taxon>Flavobacteriia</taxon>
        <taxon>Flavobacteriales</taxon>
        <taxon>Flavobacteriaceae</taxon>
        <taxon>Lutibacter</taxon>
    </lineage>
</organism>
<dbReference type="InterPro" id="IPR021428">
    <property type="entry name" value="DUF3078"/>
</dbReference>
<dbReference type="RefSeq" id="WP_068208321.1">
    <property type="nucleotide sequence ID" value="NZ_CP013355.1"/>
</dbReference>
<accession>A0A0X8G6W5</accession>
<dbReference type="AlphaFoldDB" id="A0A0X8G6W5"/>
<evidence type="ECO:0000313" key="2">
    <source>
        <dbReference type="EMBL" id="AMC11160.1"/>
    </source>
</evidence>
<dbReference type="Pfam" id="PF11276">
    <property type="entry name" value="DUF3078"/>
    <property type="match status" value="1"/>
</dbReference>
<feature type="signal peptide" evidence="1">
    <location>
        <begin position="1"/>
        <end position="23"/>
    </location>
</feature>
<protein>
    <recommendedName>
        <fullName evidence="4">DUF3078 domain-containing protein</fullName>
    </recommendedName>
</protein>
<dbReference type="EMBL" id="CP013355">
    <property type="protein sequence ID" value="AMC11160.1"/>
    <property type="molecule type" value="Genomic_DNA"/>
</dbReference>
<gene>
    <name evidence="2" type="ORF">Lupro_07795</name>
</gene>
<feature type="chain" id="PRO_5007066289" description="DUF3078 domain-containing protein" evidence="1">
    <location>
        <begin position="24"/>
        <end position="294"/>
    </location>
</feature>
<keyword evidence="1" id="KW-0732">Signal</keyword>
<reference evidence="2 3" key="2">
    <citation type="journal article" date="2016" name="Int. J. Syst. Evol. Microbiol.">
        <title>Lutibacter profundi sp. nov., isolated from a deep-sea hydrothermal system on the Arctic Mid-Ocean Ridge and emended description of the genus Lutibacter.</title>
        <authorList>
            <person name="Le Moine Bauer S."/>
            <person name="Roalkvam I."/>
            <person name="Steen I.H."/>
            <person name="Dahle H."/>
        </authorList>
    </citation>
    <scope>NUCLEOTIDE SEQUENCE [LARGE SCALE GENOMIC DNA]</scope>
    <source>
        <strain evidence="2 3">LP1</strain>
    </source>
</reference>
<sequence length="294" mass="33719">MNNCKGTKILLLLFILNTTLSFTQEKKEKSKEGWSKKGNISFLFNQSAFSDWVAGGQNNIAGNIGINYEFNYVKGNTTWNNKIIASYGLTKSKNTDFEKKTDDRFEFNSVVGIKAQNYWYYSVFVNFKTQFTKGYVYGKDINNTEVRTEYTNVMSPGYLSFGPGMLWEKNSNLKFNITPATGKLVFVNKDFTLPNGAYFGVEEGESTRFEFGLNASGYTKLNIMENVSIENILNLYANYLENVQNVDIDYTMNIVMKINKYLSTTFIFQTIYDDNAFKGFQIREVFGLGINYNF</sequence>